<dbReference type="eggNOG" id="KOG1515">
    <property type="taxonomic scope" value="Eukaryota"/>
</dbReference>
<dbReference type="HOGENOM" id="CLU_053543_0_0_1"/>
<dbReference type="GeneID" id="18875120"/>
<organism evidence="2">
    <name type="scientific">Spathaspora passalidarum (strain NRRL Y-27907 / 11-Y1)</name>
    <dbReference type="NCBI Taxonomy" id="619300"/>
    <lineage>
        <taxon>Eukaryota</taxon>
        <taxon>Fungi</taxon>
        <taxon>Dikarya</taxon>
        <taxon>Ascomycota</taxon>
        <taxon>Saccharomycotina</taxon>
        <taxon>Pichiomycetes</taxon>
        <taxon>Debaryomycetaceae</taxon>
        <taxon>Spathaspora</taxon>
    </lineage>
</organism>
<dbReference type="SUPFAM" id="SSF53474">
    <property type="entry name" value="alpha/beta-Hydrolases"/>
    <property type="match status" value="1"/>
</dbReference>
<dbReference type="OMA" id="EWCKYAL"/>
<dbReference type="InterPro" id="IPR010424">
    <property type="entry name" value="EutQ"/>
</dbReference>
<gene>
    <name evidence="1" type="ORF">SPAPADRAFT_66837</name>
</gene>
<dbReference type="OrthoDB" id="2152029at2759"/>
<dbReference type="STRING" id="619300.G3APM0"/>
<dbReference type="InterPro" id="IPR029058">
    <property type="entry name" value="AB_hydrolase_fold"/>
</dbReference>
<keyword evidence="2" id="KW-1185">Reference proteome</keyword>
<dbReference type="Pfam" id="PF10340">
    <property type="entry name" value="Say1_Mug180"/>
    <property type="match status" value="1"/>
</dbReference>
<dbReference type="InParanoid" id="G3APM0"/>
<dbReference type="PANTHER" id="PTHR36169:SF1">
    <property type="entry name" value="ACETATE KINASE EUTQ"/>
    <property type="match status" value="1"/>
</dbReference>
<name>G3APM0_SPAPN</name>
<reference evidence="1 2" key="1">
    <citation type="journal article" date="2011" name="Proc. Natl. Acad. Sci. U.S.A.">
        <title>Comparative genomics of xylose-fermenting fungi for enhanced biofuel production.</title>
        <authorList>
            <person name="Wohlbach D.J."/>
            <person name="Kuo A."/>
            <person name="Sato T.K."/>
            <person name="Potts K.M."/>
            <person name="Salamov A.A."/>
            <person name="LaButti K.M."/>
            <person name="Sun H."/>
            <person name="Clum A."/>
            <person name="Pangilinan J.L."/>
            <person name="Lindquist E.A."/>
            <person name="Lucas S."/>
            <person name="Lapidus A."/>
            <person name="Jin M."/>
            <person name="Gunawan C."/>
            <person name="Balan V."/>
            <person name="Dale B.E."/>
            <person name="Jeffries T.W."/>
            <person name="Zinkel R."/>
            <person name="Barry K.W."/>
            <person name="Grigoriev I.V."/>
            <person name="Gasch A.P."/>
        </authorList>
    </citation>
    <scope>NUCLEOTIDE SEQUENCE [LARGE SCALE GENOMIC DNA]</scope>
    <source>
        <strain evidence="2">NRRL Y-27907 / 11-Y1</strain>
    </source>
</reference>
<dbReference type="RefSeq" id="XP_007375467.1">
    <property type="nucleotide sequence ID" value="XM_007375405.1"/>
</dbReference>
<dbReference type="KEGG" id="spaa:SPAPADRAFT_66837"/>
<dbReference type="PANTHER" id="PTHR36169">
    <property type="entry name" value="ETHANOLAMINE UTILIZATION PROTEIN EUTQ"/>
    <property type="match status" value="1"/>
</dbReference>
<protein>
    <recommendedName>
        <fullName evidence="3">Alpha/beta hydrolase fold-3 domain-containing protein</fullName>
    </recommendedName>
</protein>
<dbReference type="Proteomes" id="UP000000709">
    <property type="component" value="Unassembled WGS sequence"/>
</dbReference>
<sequence length="422" mass="48678">MISVRGGLLILSIPLKLLYVLVKYPFVGGITEKFRSSLINSLKLQLYRAALAVPVRDSALLSILSNYFLINKLMKSLHPHLSDLPNYGIRFDQQSFWLVKAPYRSRSDPILIYLHGGGYYFETMPSQLESVLAIYHLLSPEKRRKLSVLHLDYKLAAQGYPVATQMYQLAETYARLVAVGNTNFVLMGDSAGGHLAITFLQFIRHSYATSMPSPTTLIYPKSVILVSPWCKVMPGDHQFSPGWSYYDNYRRDVIQYHIFHETHRHWDLLGDTDHQALIISPGNHPYSYSDWDSIPTLNNENYHVFVVAGEHESFRDDVLEWCKYALKCPLYDMHQNIDSGGVLDPKKHEYIRQDEPGKSTVQVYVEPWGVHDAIFYFENVIVSKFKKNHALLRLDQVDPTEFFGIYRVVKFLNETLEIEDYV</sequence>
<evidence type="ECO:0000313" key="1">
    <source>
        <dbReference type="EMBL" id="EGW32191.1"/>
    </source>
</evidence>
<dbReference type="AlphaFoldDB" id="G3APM0"/>
<dbReference type="InterPro" id="IPR019436">
    <property type="entry name" value="Say1-like"/>
</dbReference>
<evidence type="ECO:0008006" key="3">
    <source>
        <dbReference type="Google" id="ProtNLM"/>
    </source>
</evidence>
<accession>G3APM0</accession>
<dbReference type="EMBL" id="GL996502">
    <property type="protein sequence ID" value="EGW32191.1"/>
    <property type="molecule type" value="Genomic_DNA"/>
</dbReference>
<evidence type="ECO:0000313" key="2">
    <source>
        <dbReference type="Proteomes" id="UP000000709"/>
    </source>
</evidence>
<dbReference type="Gene3D" id="3.40.50.1820">
    <property type="entry name" value="alpha/beta hydrolase"/>
    <property type="match status" value="1"/>
</dbReference>
<proteinExistence type="predicted"/>